<sequence>MLDNAPHLAPELALETTLETALTLPAPSLPAGCVPAMPVAPLLVMAVASPATVPGRGEVPRG</sequence>
<organism evidence="1 2">
    <name type="scientific">Kineococcus radiotolerans (strain ATCC BAA-149 / DSM 14245 / SRS30216)</name>
    <dbReference type="NCBI Taxonomy" id="266940"/>
    <lineage>
        <taxon>Bacteria</taxon>
        <taxon>Bacillati</taxon>
        <taxon>Actinomycetota</taxon>
        <taxon>Actinomycetes</taxon>
        <taxon>Kineosporiales</taxon>
        <taxon>Kineosporiaceae</taxon>
        <taxon>Kineococcus</taxon>
    </lineage>
</organism>
<name>A6WA71_KINRD</name>
<dbReference type="KEGG" id="kra:Krad_2229"/>
<protein>
    <submittedName>
        <fullName evidence="1">Uncharacterized protein</fullName>
    </submittedName>
</protein>
<accession>A6WA71</accession>
<proteinExistence type="predicted"/>
<dbReference type="EMBL" id="CP000750">
    <property type="protein sequence ID" value="ABS03710.1"/>
    <property type="molecule type" value="Genomic_DNA"/>
</dbReference>
<dbReference type="HOGENOM" id="CLU_2898240_0_0_11"/>
<dbReference type="STRING" id="266940.Krad_2229"/>
<reference evidence="2" key="1">
    <citation type="journal article" date="2008" name="PLoS ONE">
        <title>Survival in nuclear waste, extreme resistance, and potential applications gleaned from the genome sequence of Kineococcus radiotolerans SRS30216.</title>
        <authorList>
            <person name="Bagwell C.E."/>
            <person name="Bhat S."/>
            <person name="Hawkins G.M."/>
            <person name="Smith B.W."/>
            <person name="Biswas T."/>
            <person name="Hoover T.R."/>
            <person name="Saunders E."/>
            <person name="Han C.S."/>
            <person name="Tsodikov O.V."/>
            <person name="Shimkets L.J."/>
        </authorList>
    </citation>
    <scope>NUCLEOTIDE SEQUENCE [LARGE SCALE GENOMIC DNA]</scope>
    <source>
        <strain evidence="2">ATCC BAA-149 / DSM 14245 / SRS30216</strain>
    </source>
</reference>
<dbReference type="Proteomes" id="UP000001116">
    <property type="component" value="Chromosome"/>
</dbReference>
<dbReference type="RefSeq" id="WP_012088072.1">
    <property type="nucleotide sequence ID" value="NC_009664.2"/>
</dbReference>
<keyword evidence="2" id="KW-1185">Reference proteome</keyword>
<evidence type="ECO:0000313" key="1">
    <source>
        <dbReference type="EMBL" id="ABS03710.1"/>
    </source>
</evidence>
<gene>
    <name evidence="1" type="ordered locus">Krad_2229</name>
</gene>
<dbReference type="AlphaFoldDB" id="A6WA71"/>
<evidence type="ECO:0000313" key="2">
    <source>
        <dbReference type="Proteomes" id="UP000001116"/>
    </source>
</evidence>